<reference evidence="3" key="1">
    <citation type="submission" date="2017-06" db="EMBL/GenBank/DDBJ databases">
        <authorList>
            <person name="Varghese N."/>
            <person name="Submissions S."/>
        </authorList>
    </citation>
    <scope>NUCLEOTIDE SEQUENCE [LARGE SCALE GENOMIC DNA]</scope>
    <source>
        <strain evidence="3">CIP 108523</strain>
    </source>
</reference>
<accession>A0A238ZPY6</accession>
<name>A0A238ZPY6_9PSED</name>
<dbReference type="AlphaFoldDB" id="A0A238ZPY6"/>
<feature type="transmembrane region" description="Helical" evidence="1">
    <location>
        <begin position="111"/>
        <end position="133"/>
    </location>
</feature>
<keyword evidence="1" id="KW-0472">Membrane</keyword>
<dbReference type="EMBL" id="FZOG01000001">
    <property type="protein sequence ID" value="SNR85249.1"/>
    <property type="molecule type" value="Genomic_DNA"/>
</dbReference>
<keyword evidence="3" id="KW-1185">Reference proteome</keyword>
<dbReference type="Proteomes" id="UP000242915">
    <property type="component" value="Unassembled WGS sequence"/>
</dbReference>
<gene>
    <name evidence="2" type="ORF">SAMN05216255_0595</name>
</gene>
<evidence type="ECO:0000313" key="2">
    <source>
        <dbReference type="EMBL" id="SNR85249.1"/>
    </source>
</evidence>
<protein>
    <submittedName>
        <fullName evidence="2">Uncharacterized protein</fullName>
    </submittedName>
</protein>
<evidence type="ECO:0000313" key="3">
    <source>
        <dbReference type="Proteomes" id="UP000242915"/>
    </source>
</evidence>
<feature type="transmembrane region" description="Helical" evidence="1">
    <location>
        <begin position="47"/>
        <end position="69"/>
    </location>
</feature>
<evidence type="ECO:0000256" key="1">
    <source>
        <dbReference type="SAM" id="Phobius"/>
    </source>
</evidence>
<keyword evidence="1" id="KW-1133">Transmembrane helix</keyword>
<sequence length="135" mass="15182">MQKIDLSISGNMRTLAQLSFAFGIPGGIFVLKYFYDYYGEGIKIPAVFYMLPVGVVLLFLALIFSPAAYKTKLPEINSSIASWLNIVKRYPDHPSLYRTKILIFALQVQRLVIISSFPGLLILLLVSTAHYLATY</sequence>
<feature type="transmembrane region" description="Helical" evidence="1">
    <location>
        <begin position="12"/>
        <end position="35"/>
    </location>
</feature>
<organism evidence="2 3">
    <name type="scientific">Pseudomonas segetis</name>
    <dbReference type="NCBI Taxonomy" id="298908"/>
    <lineage>
        <taxon>Bacteria</taxon>
        <taxon>Pseudomonadati</taxon>
        <taxon>Pseudomonadota</taxon>
        <taxon>Gammaproteobacteria</taxon>
        <taxon>Pseudomonadales</taxon>
        <taxon>Pseudomonadaceae</taxon>
        <taxon>Pseudomonas</taxon>
    </lineage>
</organism>
<keyword evidence="1" id="KW-0812">Transmembrane</keyword>
<proteinExistence type="predicted"/>
<dbReference type="RefSeq" id="WP_141133412.1">
    <property type="nucleotide sequence ID" value="NZ_FZOG01000001.1"/>
</dbReference>